<dbReference type="KEGG" id="gph:GEMMAAP_00175"/>
<dbReference type="Proteomes" id="UP000076404">
    <property type="component" value="Chromosome"/>
</dbReference>
<dbReference type="OrthoDB" id="9796761at2"/>
<organism evidence="1 2">
    <name type="scientific">Gemmatimonas phototrophica</name>
    <dbReference type="NCBI Taxonomy" id="1379270"/>
    <lineage>
        <taxon>Bacteria</taxon>
        <taxon>Pseudomonadati</taxon>
        <taxon>Gemmatimonadota</taxon>
        <taxon>Gemmatimonadia</taxon>
        <taxon>Gemmatimonadales</taxon>
        <taxon>Gemmatimonadaceae</taxon>
        <taxon>Gemmatimonas</taxon>
    </lineage>
</organism>
<sequence>MPLTLSHTAPTLLIKKSAFERVGLTRAQFDEALSLTADEFRVEAGLIAIGPLVGEDTLSDLIAQLEELGLAYYDDFFEFSGNWPDWLKLFVMDAGV</sequence>
<dbReference type="EMBL" id="CP011454">
    <property type="protein sequence ID" value="AMW03687.1"/>
    <property type="molecule type" value="Genomic_DNA"/>
</dbReference>
<reference evidence="1 2" key="2">
    <citation type="journal article" date="2016" name="Environ. Microbiol. Rep.">
        <title>Metagenomic evidence for the presence of phototrophic Gemmatimonadetes bacteria in diverse environments.</title>
        <authorList>
            <person name="Zeng Y."/>
            <person name="Baumbach J."/>
            <person name="Barbosa E.G."/>
            <person name="Azevedo V."/>
            <person name="Zhang C."/>
            <person name="Koblizek M."/>
        </authorList>
    </citation>
    <scope>NUCLEOTIDE SEQUENCE [LARGE SCALE GENOMIC DNA]</scope>
    <source>
        <strain evidence="1 2">AP64</strain>
    </source>
</reference>
<dbReference type="AlphaFoldDB" id="A0A143BFA2"/>
<evidence type="ECO:0000313" key="1">
    <source>
        <dbReference type="EMBL" id="AMW03687.1"/>
    </source>
</evidence>
<dbReference type="RefSeq" id="WP_026848955.1">
    <property type="nucleotide sequence ID" value="NZ_CP011454.1"/>
</dbReference>
<keyword evidence="2" id="KW-1185">Reference proteome</keyword>
<gene>
    <name evidence="1" type="ORF">GEMMAAP_00175</name>
</gene>
<evidence type="ECO:0000313" key="2">
    <source>
        <dbReference type="Proteomes" id="UP000076404"/>
    </source>
</evidence>
<dbReference type="eggNOG" id="ENOG5034A4P">
    <property type="taxonomic scope" value="Bacteria"/>
</dbReference>
<protein>
    <submittedName>
        <fullName evidence="1">Uncharacterized protein</fullName>
    </submittedName>
</protein>
<proteinExistence type="predicted"/>
<name>A0A143BFA2_9BACT</name>
<accession>A0A143BFA2</accession>
<reference evidence="1 2" key="1">
    <citation type="journal article" date="2014" name="Proc. Natl. Acad. Sci. U.S.A.">
        <title>Functional type 2 photosynthetic reaction centers found in the rare bacterial phylum Gemmatimonadetes.</title>
        <authorList>
            <person name="Zeng Y."/>
            <person name="Feng F."/>
            <person name="Medova H."/>
            <person name="Dean J."/>
            <person name="Koblizek M."/>
        </authorList>
    </citation>
    <scope>NUCLEOTIDE SEQUENCE [LARGE SCALE GENOMIC DNA]</scope>
    <source>
        <strain evidence="1 2">AP64</strain>
    </source>
</reference>